<evidence type="ECO:0000256" key="8">
    <source>
        <dbReference type="SAM" id="Phobius"/>
    </source>
</evidence>
<dbReference type="GO" id="GO:0016020">
    <property type="term" value="C:membrane"/>
    <property type="evidence" value="ECO:0007669"/>
    <property type="project" value="UniProtKB-SubCell"/>
</dbReference>
<dbReference type="GO" id="GO:0009847">
    <property type="term" value="P:spore germination"/>
    <property type="evidence" value="ECO:0007669"/>
    <property type="project" value="InterPro"/>
</dbReference>
<feature type="transmembrane region" description="Helical" evidence="8">
    <location>
        <begin position="118"/>
        <end position="137"/>
    </location>
</feature>
<keyword evidence="4" id="KW-0309">Germination</keyword>
<proteinExistence type="inferred from homology"/>
<evidence type="ECO:0000256" key="2">
    <source>
        <dbReference type="ARBA" id="ARBA00007998"/>
    </source>
</evidence>
<keyword evidence="3" id="KW-0813">Transport</keyword>
<dbReference type="RefSeq" id="WP_211144724.1">
    <property type="nucleotide sequence ID" value="NZ_JAEEGB010000042.1"/>
</dbReference>
<evidence type="ECO:0000256" key="4">
    <source>
        <dbReference type="ARBA" id="ARBA00022544"/>
    </source>
</evidence>
<feature type="transmembrane region" description="Helical" evidence="8">
    <location>
        <begin position="269"/>
        <end position="293"/>
    </location>
</feature>
<evidence type="ECO:0000256" key="6">
    <source>
        <dbReference type="ARBA" id="ARBA00022989"/>
    </source>
</evidence>
<name>A0A934M768_9CLOT</name>
<organism evidence="9 10">
    <name type="scientific">Clostridium aciditolerans</name>
    <dbReference type="NCBI Taxonomy" id="339861"/>
    <lineage>
        <taxon>Bacteria</taxon>
        <taxon>Bacillati</taxon>
        <taxon>Bacillota</taxon>
        <taxon>Clostridia</taxon>
        <taxon>Eubacteriales</taxon>
        <taxon>Clostridiaceae</taxon>
        <taxon>Clostridium</taxon>
    </lineage>
</organism>
<evidence type="ECO:0000256" key="7">
    <source>
        <dbReference type="ARBA" id="ARBA00023136"/>
    </source>
</evidence>
<feature type="transmembrane region" description="Helical" evidence="8">
    <location>
        <begin position="305"/>
        <end position="322"/>
    </location>
</feature>
<reference evidence="9" key="1">
    <citation type="submission" date="2020-12" db="EMBL/GenBank/DDBJ databases">
        <title>Clostridium thailandense sp. nov., a novel acetogenic bacterium isolated from peat land soil in Thailand.</title>
        <authorList>
            <person name="Chaikitkaew S."/>
            <person name="Birkeland N.K."/>
        </authorList>
    </citation>
    <scope>NUCLEOTIDE SEQUENCE</scope>
    <source>
        <strain evidence="9">DSM 17425</strain>
    </source>
</reference>
<feature type="transmembrane region" description="Helical" evidence="8">
    <location>
        <begin position="7"/>
        <end position="30"/>
    </location>
</feature>
<dbReference type="PANTHER" id="PTHR34975:SF2">
    <property type="entry name" value="SPORE GERMINATION PROTEIN A2"/>
    <property type="match status" value="1"/>
</dbReference>
<dbReference type="AlphaFoldDB" id="A0A934M768"/>
<evidence type="ECO:0000313" key="10">
    <source>
        <dbReference type="Proteomes" id="UP000622687"/>
    </source>
</evidence>
<keyword evidence="10" id="KW-1185">Reference proteome</keyword>
<evidence type="ECO:0000256" key="1">
    <source>
        <dbReference type="ARBA" id="ARBA00004141"/>
    </source>
</evidence>
<feature type="transmembrane region" description="Helical" evidence="8">
    <location>
        <begin position="334"/>
        <end position="355"/>
    </location>
</feature>
<keyword evidence="6 8" id="KW-1133">Transmembrane helix</keyword>
<keyword evidence="7 8" id="KW-0472">Membrane</keyword>
<dbReference type="Gene3D" id="1.20.1740.10">
    <property type="entry name" value="Amino acid/polyamine transporter I"/>
    <property type="match status" value="1"/>
</dbReference>
<dbReference type="PANTHER" id="PTHR34975">
    <property type="entry name" value="SPORE GERMINATION PROTEIN A2"/>
    <property type="match status" value="1"/>
</dbReference>
<dbReference type="InterPro" id="IPR004761">
    <property type="entry name" value="Spore_GerAB"/>
</dbReference>
<sequence length="364" mass="41327">MGIQKNNLLTASEIMHILIGSIIGIGILSLPNSLVENAYQDAWISVAIGSIYPIYIILLIIFIVSRYPKDNILVLSKKYCGTFIGTILNFAFLTFFFVYTSLSLAGFSNLIRTYSTPYISSFSIVFTSTLIIAYTAYKGVKVLGKINQLSAYLLMILILASIPALAKGRIENLFPMFQSNFKGILKGAKESTFSYAGLEFIAIIYPFVNDAKKVKSSLLKGILIPAIIYIYVVFITIYYLGVDIIPKDFWSFVVVIESVTITVINNFRFIFVVLWIGIEIPLCSNYFYALTFILKDIFKKTSRMLSFILSCILIVALTMMFVNEPTRKKFLEFFVPKYTIFNIFYISLISLLIFFKKGEKSEKY</sequence>
<comment type="subcellular location">
    <subcellularLocation>
        <location evidence="1">Membrane</location>
        <topology evidence="1">Multi-pass membrane protein</topology>
    </subcellularLocation>
</comment>
<dbReference type="EMBL" id="JAEEGB010000042">
    <property type="protein sequence ID" value="MBI6875368.1"/>
    <property type="molecule type" value="Genomic_DNA"/>
</dbReference>
<feature type="transmembrane region" description="Helical" evidence="8">
    <location>
        <begin position="42"/>
        <end position="67"/>
    </location>
</feature>
<dbReference type="NCBIfam" id="TIGR00912">
    <property type="entry name" value="2A0309"/>
    <property type="match status" value="1"/>
</dbReference>
<feature type="transmembrane region" description="Helical" evidence="8">
    <location>
        <begin position="79"/>
        <end position="98"/>
    </location>
</feature>
<feature type="transmembrane region" description="Helical" evidence="8">
    <location>
        <begin position="192"/>
        <end position="209"/>
    </location>
</feature>
<comment type="similarity">
    <text evidence="2">Belongs to the amino acid-polyamine-organocation (APC) superfamily. Spore germination protein (SGP) (TC 2.A.3.9) family.</text>
</comment>
<gene>
    <name evidence="9" type="ORF">I6U51_22100</name>
</gene>
<evidence type="ECO:0000256" key="3">
    <source>
        <dbReference type="ARBA" id="ARBA00022448"/>
    </source>
</evidence>
<evidence type="ECO:0000313" key="9">
    <source>
        <dbReference type="EMBL" id="MBI6875368.1"/>
    </source>
</evidence>
<keyword evidence="5 8" id="KW-0812">Transmembrane</keyword>
<dbReference type="Pfam" id="PF03845">
    <property type="entry name" value="Spore_permease"/>
    <property type="match status" value="1"/>
</dbReference>
<feature type="transmembrane region" description="Helical" evidence="8">
    <location>
        <begin position="149"/>
        <end position="166"/>
    </location>
</feature>
<protein>
    <submittedName>
        <fullName evidence="9">GerAB/ArcD/ProY family transporter</fullName>
    </submittedName>
</protein>
<feature type="transmembrane region" description="Helical" evidence="8">
    <location>
        <begin position="221"/>
        <end position="241"/>
    </location>
</feature>
<comment type="caution">
    <text evidence="9">The sequence shown here is derived from an EMBL/GenBank/DDBJ whole genome shotgun (WGS) entry which is preliminary data.</text>
</comment>
<evidence type="ECO:0000256" key="5">
    <source>
        <dbReference type="ARBA" id="ARBA00022692"/>
    </source>
</evidence>
<accession>A0A934M768</accession>
<dbReference type="Proteomes" id="UP000622687">
    <property type="component" value="Unassembled WGS sequence"/>
</dbReference>